<keyword evidence="2" id="KW-1133">Transmembrane helix</keyword>
<feature type="region of interest" description="Disordered" evidence="1">
    <location>
        <begin position="1"/>
        <end position="23"/>
    </location>
</feature>
<evidence type="ECO:0000313" key="3">
    <source>
        <dbReference type="EMBL" id="QHT08070.1"/>
    </source>
</evidence>
<feature type="transmembrane region" description="Helical" evidence="2">
    <location>
        <begin position="219"/>
        <end position="242"/>
    </location>
</feature>
<keyword evidence="2" id="KW-0472">Membrane</keyword>
<sequence length="253" mass="29491">MSITDLENDLKIPSPSQSDSNFGHNISTKFIGDEETIQTMNVLEKYDVHVLEYIKYCMTKYHHDVFLVICERRANYIKKYHDYQQHINKPKKTHQQSSSLSSSSSSLSSSSSSSSYLKNHMRRRKLNALYDNGEDYDESYFNNDDQNDNDNEKDKDNDNDNDNNVSELDYHLSRDTDDTANLSEALRVISKGIDKISVLIKQKEKEKQEVEYQKLIQNIIHISLCLLLFVFMIFVLFVIVIMNTFSRESIQSI</sequence>
<feature type="region of interest" description="Disordered" evidence="1">
    <location>
        <begin position="137"/>
        <end position="168"/>
    </location>
</feature>
<evidence type="ECO:0000256" key="1">
    <source>
        <dbReference type="SAM" id="MobiDB-lite"/>
    </source>
</evidence>
<name>A0A6C0CVW5_9ZZZZ</name>
<organism evidence="3">
    <name type="scientific">viral metagenome</name>
    <dbReference type="NCBI Taxonomy" id="1070528"/>
    <lineage>
        <taxon>unclassified sequences</taxon>
        <taxon>metagenomes</taxon>
        <taxon>organismal metagenomes</taxon>
    </lineage>
</organism>
<reference evidence="3" key="1">
    <citation type="journal article" date="2020" name="Nature">
        <title>Giant virus diversity and host interactions through global metagenomics.</title>
        <authorList>
            <person name="Schulz F."/>
            <person name="Roux S."/>
            <person name="Paez-Espino D."/>
            <person name="Jungbluth S."/>
            <person name="Walsh D.A."/>
            <person name="Denef V.J."/>
            <person name="McMahon K.D."/>
            <person name="Konstantinidis K.T."/>
            <person name="Eloe-Fadrosh E.A."/>
            <person name="Kyrpides N.C."/>
            <person name="Woyke T."/>
        </authorList>
    </citation>
    <scope>NUCLEOTIDE SEQUENCE</scope>
    <source>
        <strain evidence="3">GVMAG-M-3300022752-39</strain>
    </source>
</reference>
<evidence type="ECO:0000256" key="2">
    <source>
        <dbReference type="SAM" id="Phobius"/>
    </source>
</evidence>
<feature type="compositionally biased region" description="Low complexity" evidence="1">
    <location>
        <begin position="97"/>
        <end position="115"/>
    </location>
</feature>
<keyword evidence="2" id="KW-0812">Transmembrane</keyword>
<accession>A0A6C0CVW5</accession>
<feature type="compositionally biased region" description="Polar residues" evidence="1">
    <location>
        <begin position="14"/>
        <end position="23"/>
    </location>
</feature>
<protein>
    <submittedName>
        <fullName evidence="3">Uncharacterized protein</fullName>
    </submittedName>
</protein>
<proteinExistence type="predicted"/>
<feature type="region of interest" description="Disordered" evidence="1">
    <location>
        <begin position="87"/>
        <end position="118"/>
    </location>
</feature>
<dbReference type="EMBL" id="MN739490">
    <property type="protein sequence ID" value="QHT08070.1"/>
    <property type="molecule type" value="Genomic_DNA"/>
</dbReference>
<dbReference type="AlphaFoldDB" id="A0A6C0CVW5"/>